<dbReference type="GO" id="GO:0070967">
    <property type="term" value="F:coenzyme F420 binding"/>
    <property type="evidence" value="ECO:0007669"/>
    <property type="project" value="TreeGrafter"/>
</dbReference>
<comment type="similarity">
    <text evidence="1">Belongs to the F420H(2)-dependent quinone reductase family.</text>
</comment>
<sequence length="132" mass="14327">MRLANRLAMRRVRAGRTFIAGMNGLILTTVGRRTGAERQSPLSWFPGPDGSWLIVASAGGAPGNPAWYYNLKANPERVRITVAGDTIDVTAAQLHGAELAAAWETIVAAAPRFAEYRARTDREIPVIGLSRR</sequence>
<evidence type="ECO:0000313" key="4">
    <source>
        <dbReference type="Proteomes" id="UP000636960"/>
    </source>
</evidence>
<dbReference type="NCBIfam" id="TIGR00026">
    <property type="entry name" value="hi_GC_TIGR00026"/>
    <property type="match status" value="1"/>
</dbReference>
<evidence type="ECO:0000313" key="3">
    <source>
        <dbReference type="EMBL" id="GIF00525.1"/>
    </source>
</evidence>
<comment type="caution">
    <text evidence="3">The sequence shown here is derived from an EMBL/GenBank/DDBJ whole genome shotgun (WGS) entry which is preliminary data.</text>
</comment>
<accession>A0A919MYY4</accession>
<reference evidence="3" key="1">
    <citation type="submission" date="2021-01" db="EMBL/GenBank/DDBJ databases">
        <title>Whole genome shotgun sequence of Actinoplanes rishiriensis NBRC 108556.</title>
        <authorList>
            <person name="Komaki H."/>
            <person name="Tamura T."/>
        </authorList>
    </citation>
    <scope>NUCLEOTIDE SEQUENCE</scope>
    <source>
        <strain evidence="3">NBRC 108556</strain>
    </source>
</reference>
<evidence type="ECO:0000256" key="2">
    <source>
        <dbReference type="ARBA" id="ARBA00049106"/>
    </source>
</evidence>
<evidence type="ECO:0000256" key="1">
    <source>
        <dbReference type="ARBA" id="ARBA00008710"/>
    </source>
</evidence>
<dbReference type="SUPFAM" id="SSF50475">
    <property type="entry name" value="FMN-binding split barrel"/>
    <property type="match status" value="1"/>
</dbReference>
<proteinExistence type="inferred from homology"/>
<dbReference type="Pfam" id="PF04075">
    <property type="entry name" value="F420H2_quin_red"/>
    <property type="match status" value="1"/>
</dbReference>
<dbReference type="EMBL" id="BOMV01000083">
    <property type="protein sequence ID" value="GIF00525.1"/>
    <property type="molecule type" value="Genomic_DNA"/>
</dbReference>
<gene>
    <name evidence="3" type="ORF">Ari01nite_79890</name>
</gene>
<name>A0A919MYY4_9ACTN</name>
<comment type="catalytic activity">
    <reaction evidence="2">
        <text>oxidized coenzyme F420-(gamma-L-Glu)(n) + a quinol + H(+) = reduced coenzyme F420-(gamma-L-Glu)(n) + a quinone</text>
        <dbReference type="Rhea" id="RHEA:39663"/>
        <dbReference type="Rhea" id="RHEA-COMP:12939"/>
        <dbReference type="Rhea" id="RHEA-COMP:14378"/>
        <dbReference type="ChEBI" id="CHEBI:15378"/>
        <dbReference type="ChEBI" id="CHEBI:24646"/>
        <dbReference type="ChEBI" id="CHEBI:132124"/>
        <dbReference type="ChEBI" id="CHEBI:133980"/>
        <dbReference type="ChEBI" id="CHEBI:139511"/>
    </reaction>
</comment>
<dbReference type="AlphaFoldDB" id="A0A919MYY4"/>
<dbReference type="InterPro" id="IPR004378">
    <property type="entry name" value="F420H2_quin_Rdtase"/>
</dbReference>
<dbReference type="PANTHER" id="PTHR39428">
    <property type="entry name" value="F420H(2)-DEPENDENT QUINONE REDUCTASE RV1261C"/>
    <property type="match status" value="1"/>
</dbReference>
<organism evidence="3 4">
    <name type="scientific">Paractinoplanes rishiriensis</name>
    <dbReference type="NCBI Taxonomy" id="1050105"/>
    <lineage>
        <taxon>Bacteria</taxon>
        <taxon>Bacillati</taxon>
        <taxon>Actinomycetota</taxon>
        <taxon>Actinomycetes</taxon>
        <taxon>Micromonosporales</taxon>
        <taxon>Micromonosporaceae</taxon>
        <taxon>Paractinoplanes</taxon>
    </lineage>
</organism>
<dbReference type="InterPro" id="IPR012349">
    <property type="entry name" value="Split_barrel_FMN-bd"/>
</dbReference>
<dbReference type="GO" id="GO:0005886">
    <property type="term" value="C:plasma membrane"/>
    <property type="evidence" value="ECO:0007669"/>
    <property type="project" value="TreeGrafter"/>
</dbReference>
<dbReference type="PANTHER" id="PTHR39428:SF1">
    <property type="entry name" value="F420H(2)-DEPENDENT QUINONE REDUCTASE RV1261C"/>
    <property type="match status" value="1"/>
</dbReference>
<dbReference type="GO" id="GO:0016491">
    <property type="term" value="F:oxidoreductase activity"/>
    <property type="evidence" value="ECO:0007669"/>
    <property type="project" value="InterPro"/>
</dbReference>
<dbReference type="Proteomes" id="UP000636960">
    <property type="component" value="Unassembled WGS sequence"/>
</dbReference>
<dbReference type="Gene3D" id="2.30.110.10">
    <property type="entry name" value="Electron Transport, Fmn-binding Protein, Chain A"/>
    <property type="match status" value="1"/>
</dbReference>
<protein>
    <submittedName>
        <fullName evidence="3">Nitroreductase</fullName>
    </submittedName>
</protein>
<keyword evidence="4" id="KW-1185">Reference proteome</keyword>